<evidence type="ECO:0000313" key="11">
    <source>
        <dbReference type="Proteomes" id="UP001595699"/>
    </source>
</evidence>
<dbReference type="InterPro" id="IPR014216">
    <property type="entry name" value="ABC_transptr_CydD"/>
</dbReference>
<dbReference type="SUPFAM" id="SSF90123">
    <property type="entry name" value="ABC transporter transmembrane region"/>
    <property type="match status" value="1"/>
</dbReference>
<keyword evidence="11" id="KW-1185">Reference proteome</keyword>
<comment type="caution">
    <text evidence="10">The sequence shown here is derived from an EMBL/GenBank/DDBJ whole genome shotgun (WGS) entry which is preliminary data.</text>
</comment>
<dbReference type="PANTHER" id="PTHR24221">
    <property type="entry name" value="ATP-BINDING CASSETTE SUB-FAMILY B"/>
    <property type="match status" value="1"/>
</dbReference>
<dbReference type="Gene3D" id="3.40.50.300">
    <property type="entry name" value="P-loop containing nucleotide triphosphate hydrolases"/>
    <property type="match status" value="1"/>
</dbReference>
<keyword evidence="3" id="KW-0547">Nucleotide-binding</keyword>
<keyword evidence="6 7" id="KW-0472">Membrane</keyword>
<dbReference type="SMART" id="SM00382">
    <property type="entry name" value="AAA"/>
    <property type="match status" value="1"/>
</dbReference>
<evidence type="ECO:0000259" key="8">
    <source>
        <dbReference type="PROSITE" id="PS50893"/>
    </source>
</evidence>
<dbReference type="EMBL" id="JBHRZH010000008">
    <property type="protein sequence ID" value="MFC3761436.1"/>
    <property type="molecule type" value="Genomic_DNA"/>
</dbReference>
<comment type="subcellular location">
    <subcellularLocation>
        <location evidence="1">Cell membrane</location>
        <topology evidence="1">Multi-pass membrane protein</topology>
    </subcellularLocation>
</comment>
<feature type="transmembrane region" description="Helical" evidence="7">
    <location>
        <begin position="126"/>
        <end position="146"/>
    </location>
</feature>
<dbReference type="CDD" id="cd18584">
    <property type="entry name" value="ABC_6TM_AarD_CydD"/>
    <property type="match status" value="1"/>
</dbReference>
<dbReference type="PANTHER" id="PTHR24221:SF590">
    <property type="entry name" value="COMPONENT LINKED WITH THE ASSEMBLY OF CYTOCHROME' TRANSPORT TRANSMEMBRANE ATP-BINDING PROTEIN ABC TRANSPORTER CYDD-RELATED"/>
    <property type="match status" value="1"/>
</dbReference>
<protein>
    <submittedName>
        <fullName evidence="10">Thiol reductant ABC exporter subunit CydD</fullName>
    </submittedName>
</protein>
<dbReference type="InterPro" id="IPR027417">
    <property type="entry name" value="P-loop_NTPase"/>
</dbReference>
<dbReference type="InterPro" id="IPR039421">
    <property type="entry name" value="Type_1_exporter"/>
</dbReference>
<keyword evidence="5 7" id="KW-1133">Transmembrane helix</keyword>
<dbReference type="PROSITE" id="PS50893">
    <property type="entry name" value="ABC_TRANSPORTER_2"/>
    <property type="match status" value="1"/>
</dbReference>
<feature type="transmembrane region" description="Helical" evidence="7">
    <location>
        <begin position="16"/>
        <end position="37"/>
    </location>
</feature>
<sequence length="516" mass="54371">MRPLDPRLLRYAKATAPYVAACILVGAATAGLVIAQATLLASAIAHVTTAGLVPLAAIVLGRALLAWGQEVAAHRASAAVKASLREQLVRKALALGPHWLANERKAALTTLATRGLDALDGYFARYLPQLVLAVVVPAAIVVWLVANDLIAGITVAITLPLIPVFMALVGLATRDRANRSWRALAVLAHHFADVVAGLPTLKIFGRAKTQAEAIRRVGAQHRRESLSLLRVAFLSGLVLELVATFSVALVAVGIGVRLVEGRLDLETALLVLILAPEAYVPLRLVGAHFHASADGLAAADEAFRVLETPALQTVGFWYRHAGVSRPEPHSLGAWLVVEGLTVQYPGDPEPVVEDLSFEVRPGELVALAGPSGAGKSSVLNALVATWRTQVGWVPQRPYLLDGSVADNVGFGNPAGDVERALADAGAQELDPATQVGEGGKRLSEGQRRRVALARALIRGVPVLLLDEPTAGVDAETEADIAAMLRRSGRTVVLVTHHPALLAAADRVVDVRPCVYA</sequence>
<keyword evidence="2 7" id="KW-0812">Transmembrane</keyword>
<evidence type="ECO:0000256" key="2">
    <source>
        <dbReference type="ARBA" id="ARBA00022692"/>
    </source>
</evidence>
<dbReference type="PROSITE" id="PS50929">
    <property type="entry name" value="ABC_TM1F"/>
    <property type="match status" value="1"/>
</dbReference>
<keyword evidence="4" id="KW-0067">ATP-binding</keyword>
<evidence type="ECO:0000256" key="7">
    <source>
        <dbReference type="SAM" id="Phobius"/>
    </source>
</evidence>
<name>A0ABV7Y9U8_9ACTN</name>
<dbReference type="CDD" id="cd03228">
    <property type="entry name" value="ABCC_MRP_Like"/>
    <property type="match status" value="1"/>
</dbReference>
<dbReference type="Pfam" id="PF00664">
    <property type="entry name" value="ABC_membrane"/>
    <property type="match status" value="1"/>
</dbReference>
<feature type="transmembrane region" description="Helical" evidence="7">
    <location>
        <begin position="152"/>
        <end position="172"/>
    </location>
</feature>
<dbReference type="InterPro" id="IPR003439">
    <property type="entry name" value="ABC_transporter-like_ATP-bd"/>
</dbReference>
<dbReference type="Gene3D" id="1.20.1560.10">
    <property type="entry name" value="ABC transporter type 1, transmembrane domain"/>
    <property type="match status" value="1"/>
</dbReference>
<evidence type="ECO:0000256" key="4">
    <source>
        <dbReference type="ARBA" id="ARBA00022840"/>
    </source>
</evidence>
<feature type="domain" description="ABC transporter" evidence="8">
    <location>
        <begin position="335"/>
        <end position="516"/>
    </location>
</feature>
<organism evidence="10 11">
    <name type="scientific">Tenggerimyces flavus</name>
    <dbReference type="NCBI Taxonomy" id="1708749"/>
    <lineage>
        <taxon>Bacteria</taxon>
        <taxon>Bacillati</taxon>
        <taxon>Actinomycetota</taxon>
        <taxon>Actinomycetes</taxon>
        <taxon>Propionibacteriales</taxon>
        <taxon>Nocardioidaceae</taxon>
        <taxon>Tenggerimyces</taxon>
    </lineage>
</organism>
<evidence type="ECO:0000256" key="6">
    <source>
        <dbReference type="ARBA" id="ARBA00023136"/>
    </source>
</evidence>
<reference evidence="11" key="1">
    <citation type="journal article" date="2019" name="Int. J. Syst. Evol. Microbiol.">
        <title>The Global Catalogue of Microorganisms (GCM) 10K type strain sequencing project: providing services to taxonomists for standard genome sequencing and annotation.</title>
        <authorList>
            <consortium name="The Broad Institute Genomics Platform"/>
            <consortium name="The Broad Institute Genome Sequencing Center for Infectious Disease"/>
            <person name="Wu L."/>
            <person name="Ma J."/>
        </authorList>
    </citation>
    <scope>NUCLEOTIDE SEQUENCE [LARGE SCALE GENOMIC DNA]</scope>
    <source>
        <strain evidence="11">CGMCC 4.7241</strain>
    </source>
</reference>
<evidence type="ECO:0000256" key="3">
    <source>
        <dbReference type="ARBA" id="ARBA00022741"/>
    </source>
</evidence>
<dbReference type="Pfam" id="PF00005">
    <property type="entry name" value="ABC_tran"/>
    <property type="match status" value="1"/>
</dbReference>
<dbReference type="SUPFAM" id="SSF52540">
    <property type="entry name" value="P-loop containing nucleoside triphosphate hydrolases"/>
    <property type="match status" value="1"/>
</dbReference>
<feature type="transmembrane region" description="Helical" evidence="7">
    <location>
        <begin position="231"/>
        <end position="256"/>
    </location>
</feature>
<evidence type="ECO:0000256" key="5">
    <source>
        <dbReference type="ARBA" id="ARBA00022989"/>
    </source>
</evidence>
<gene>
    <name evidence="10" type="primary">cydD</name>
    <name evidence="10" type="ORF">ACFOUW_11355</name>
</gene>
<feature type="transmembrane region" description="Helical" evidence="7">
    <location>
        <begin position="43"/>
        <end position="65"/>
    </location>
</feature>
<dbReference type="InterPro" id="IPR011527">
    <property type="entry name" value="ABC1_TM_dom"/>
</dbReference>
<evidence type="ECO:0000259" key="9">
    <source>
        <dbReference type="PROSITE" id="PS50929"/>
    </source>
</evidence>
<dbReference type="Proteomes" id="UP001595699">
    <property type="component" value="Unassembled WGS sequence"/>
</dbReference>
<dbReference type="InterPro" id="IPR003593">
    <property type="entry name" value="AAA+_ATPase"/>
</dbReference>
<accession>A0ABV7Y9U8</accession>
<evidence type="ECO:0000256" key="1">
    <source>
        <dbReference type="ARBA" id="ARBA00004651"/>
    </source>
</evidence>
<evidence type="ECO:0000313" key="10">
    <source>
        <dbReference type="EMBL" id="MFC3761436.1"/>
    </source>
</evidence>
<dbReference type="InterPro" id="IPR036640">
    <property type="entry name" value="ABC1_TM_sf"/>
</dbReference>
<dbReference type="RefSeq" id="WP_205118498.1">
    <property type="nucleotide sequence ID" value="NZ_JAFBCM010000001.1"/>
</dbReference>
<feature type="domain" description="ABC transmembrane type-1" evidence="9">
    <location>
        <begin position="20"/>
        <end position="294"/>
    </location>
</feature>
<dbReference type="NCBIfam" id="TIGR02857">
    <property type="entry name" value="CydD"/>
    <property type="match status" value="1"/>
</dbReference>
<proteinExistence type="predicted"/>